<dbReference type="InterPro" id="IPR041426">
    <property type="entry name" value="Mos1_HTH"/>
</dbReference>
<dbReference type="InParanoid" id="F4WK73"/>
<evidence type="ECO:0000256" key="1">
    <source>
        <dbReference type="SAM" id="MobiDB-lite"/>
    </source>
</evidence>
<evidence type="ECO:0000313" key="3">
    <source>
        <dbReference type="EMBL" id="EGI65396.1"/>
    </source>
</evidence>
<dbReference type="AlphaFoldDB" id="F4WK73"/>
<dbReference type="EMBL" id="GL888194">
    <property type="protein sequence ID" value="EGI65396.1"/>
    <property type="molecule type" value="Genomic_DNA"/>
</dbReference>
<dbReference type="PANTHER" id="PTHR46060">
    <property type="entry name" value="MARINER MOS1 TRANSPOSASE-LIKE PROTEIN"/>
    <property type="match status" value="1"/>
</dbReference>
<accession>F4WK73</accession>
<dbReference type="Gene3D" id="3.30.420.10">
    <property type="entry name" value="Ribonuclease H-like superfamily/Ribonuclease H"/>
    <property type="match status" value="1"/>
</dbReference>
<dbReference type="PANTHER" id="PTHR46060:SF1">
    <property type="entry name" value="MARINER MOS1 TRANSPOSASE-LIKE PROTEIN"/>
    <property type="match status" value="1"/>
</dbReference>
<feature type="compositionally biased region" description="Basic and acidic residues" evidence="1">
    <location>
        <begin position="122"/>
        <end position="133"/>
    </location>
</feature>
<dbReference type="InterPro" id="IPR036397">
    <property type="entry name" value="RNaseH_sf"/>
</dbReference>
<evidence type="ECO:0000259" key="2">
    <source>
        <dbReference type="Pfam" id="PF17906"/>
    </source>
</evidence>
<evidence type="ECO:0000313" key="4">
    <source>
        <dbReference type="Proteomes" id="UP000007755"/>
    </source>
</evidence>
<feature type="region of interest" description="Disordered" evidence="1">
    <location>
        <begin position="122"/>
        <end position="144"/>
    </location>
</feature>
<dbReference type="Proteomes" id="UP000007755">
    <property type="component" value="Unassembled WGS sequence"/>
</dbReference>
<dbReference type="Gene3D" id="1.10.10.1450">
    <property type="match status" value="1"/>
</dbReference>
<dbReference type="Pfam" id="PF17906">
    <property type="entry name" value="HTH_48"/>
    <property type="match status" value="1"/>
</dbReference>
<organism evidence="4">
    <name type="scientific">Acromyrmex echinatior</name>
    <name type="common">Panamanian leafcutter ant</name>
    <name type="synonym">Acromyrmex octospinosus echinatior</name>
    <dbReference type="NCBI Taxonomy" id="103372"/>
    <lineage>
        <taxon>Eukaryota</taxon>
        <taxon>Metazoa</taxon>
        <taxon>Ecdysozoa</taxon>
        <taxon>Arthropoda</taxon>
        <taxon>Hexapoda</taxon>
        <taxon>Insecta</taxon>
        <taxon>Pterygota</taxon>
        <taxon>Neoptera</taxon>
        <taxon>Endopterygota</taxon>
        <taxon>Hymenoptera</taxon>
        <taxon>Apocrita</taxon>
        <taxon>Aculeata</taxon>
        <taxon>Formicoidea</taxon>
        <taxon>Formicidae</taxon>
        <taxon>Myrmicinae</taxon>
        <taxon>Acromyrmex</taxon>
    </lineage>
</organism>
<dbReference type="OrthoDB" id="7537251at2759"/>
<sequence length="224" mass="26301">MELNLQQRVCIKFCVKNGFNGAKTLEMLENCFGSDVLKKTTVYEWHERFRSGRESVEDNERSGRPSTSKTDENINKVREMLANNRKLTIRELAEDLNIAYGSVQDIVVNDLGLRRVAAKHQASEWRAPNEPRPKKPRRFHPLQQPSNLSDMAPCDFFLFDRVKKPLRRTRFNSRKEVMEKSKTALMAIPIIEFQKCFESWIKRWHKCVAVAREYFEGDNITFDE</sequence>
<gene>
    <name evidence="3" type="ORF">G5I_06116</name>
</gene>
<dbReference type="GO" id="GO:0003676">
    <property type="term" value="F:nucleic acid binding"/>
    <property type="evidence" value="ECO:0007669"/>
    <property type="project" value="InterPro"/>
</dbReference>
<feature type="domain" description="Mos1 transposase HTH" evidence="2">
    <location>
        <begin position="8"/>
        <end position="52"/>
    </location>
</feature>
<keyword evidence="4" id="KW-1185">Reference proteome</keyword>
<protein>
    <submittedName>
        <fullName evidence="3">FLJ37770-like protein</fullName>
    </submittedName>
</protein>
<dbReference type="InterPro" id="IPR052709">
    <property type="entry name" value="Transposase-MT_Hybrid"/>
</dbReference>
<name>F4WK73_ACREC</name>
<feature type="region of interest" description="Disordered" evidence="1">
    <location>
        <begin position="53"/>
        <end position="73"/>
    </location>
</feature>
<proteinExistence type="predicted"/>
<reference evidence="3" key="1">
    <citation type="submission" date="2011-02" db="EMBL/GenBank/DDBJ databases">
        <title>The genome of the leaf-cutting ant Acromyrmex echinatior suggests key adaptations to social evolution and fungus farming.</title>
        <authorList>
            <person name="Nygaard S."/>
            <person name="Zhang G."/>
        </authorList>
    </citation>
    <scope>NUCLEOTIDE SEQUENCE</scope>
</reference>